<dbReference type="Proteomes" id="UP000092584">
    <property type="component" value="Unassembled WGS sequence"/>
</dbReference>
<dbReference type="RefSeq" id="WP_065319953.1">
    <property type="nucleotide sequence ID" value="NZ_CP017477.1"/>
</dbReference>
<dbReference type="KEGG" id="pob:LPB03_12650"/>
<keyword evidence="1" id="KW-0472">Membrane</keyword>
<proteinExistence type="predicted"/>
<feature type="transmembrane region" description="Helical" evidence="1">
    <location>
        <begin position="126"/>
        <end position="143"/>
    </location>
</feature>
<comment type="caution">
    <text evidence="2">The sequence shown here is derived from an EMBL/GenBank/DDBJ whole genome shotgun (WGS) entry which is preliminary data.</text>
</comment>
<gene>
    <name evidence="2" type="ORF">LPB3_12665</name>
</gene>
<evidence type="ECO:0000256" key="1">
    <source>
        <dbReference type="SAM" id="Phobius"/>
    </source>
</evidence>
<feature type="transmembrane region" description="Helical" evidence="1">
    <location>
        <begin position="149"/>
        <end position="169"/>
    </location>
</feature>
<dbReference type="OrthoDB" id="764986at2"/>
<feature type="transmembrane region" description="Helical" evidence="1">
    <location>
        <begin position="189"/>
        <end position="208"/>
    </location>
</feature>
<evidence type="ECO:0000313" key="2">
    <source>
        <dbReference type="EMBL" id="OBY62976.1"/>
    </source>
</evidence>
<organism evidence="2 3">
    <name type="scientific">Polaribacter vadi</name>
    <dbReference type="NCBI Taxonomy" id="1774273"/>
    <lineage>
        <taxon>Bacteria</taxon>
        <taxon>Pseudomonadati</taxon>
        <taxon>Bacteroidota</taxon>
        <taxon>Flavobacteriia</taxon>
        <taxon>Flavobacteriales</taxon>
        <taxon>Flavobacteriaceae</taxon>
    </lineage>
</organism>
<accession>A0A1B8TT86</accession>
<dbReference type="STRING" id="1774273.LPB03_12650"/>
<protein>
    <submittedName>
        <fullName evidence="2">Uncharacterized protein</fullName>
    </submittedName>
</protein>
<evidence type="ECO:0000313" key="3">
    <source>
        <dbReference type="Proteomes" id="UP000092584"/>
    </source>
</evidence>
<sequence>MRENSFTKNMRNKSNSELEHIIENKDKYTPEALQAVVWELEDRNLIEKGEIDLPEIAEIPIEKTSLQNDELEKTTLNNENPFEEFEQPNLYSKQAILGFTLFFSTIFGVVLLMYNLKVMNKHKARTQVLVFGILYIVLSYTLLEVLPKIYFITLIFNFIGYAILVEYFWNKYLGKDLQYEKKSVTKPLLISLAITGILFFLILFPLLMGK</sequence>
<feature type="transmembrane region" description="Helical" evidence="1">
    <location>
        <begin position="95"/>
        <end position="114"/>
    </location>
</feature>
<dbReference type="AlphaFoldDB" id="A0A1B8TT86"/>
<dbReference type="EMBL" id="LSFM01000023">
    <property type="protein sequence ID" value="OBY62976.1"/>
    <property type="molecule type" value="Genomic_DNA"/>
</dbReference>
<keyword evidence="1" id="KW-0812">Transmembrane</keyword>
<name>A0A1B8TT86_9FLAO</name>
<reference evidence="3" key="1">
    <citation type="submission" date="2016-02" db="EMBL/GenBank/DDBJ databases">
        <authorList>
            <person name="Shin S.-K."/>
            <person name="Yi H."/>
            <person name="Kim E."/>
        </authorList>
    </citation>
    <scope>NUCLEOTIDE SEQUENCE [LARGE SCALE GENOMIC DNA]</scope>
    <source>
        <strain evidence="3">LPB0003</strain>
    </source>
</reference>
<keyword evidence="3" id="KW-1185">Reference proteome</keyword>
<keyword evidence="1" id="KW-1133">Transmembrane helix</keyword>